<dbReference type="Proteomes" id="UP001216189">
    <property type="component" value="Unassembled WGS sequence"/>
</dbReference>
<dbReference type="InterPro" id="IPR047127">
    <property type="entry name" value="MutT-like"/>
</dbReference>
<keyword evidence="19" id="KW-1185">Reference proteome</keyword>
<evidence type="ECO:0000313" key="18">
    <source>
        <dbReference type="EMBL" id="MDE1515167.1"/>
    </source>
</evidence>
<evidence type="ECO:0000256" key="5">
    <source>
        <dbReference type="ARBA" id="ARBA00022723"/>
    </source>
</evidence>
<keyword evidence="7" id="KW-0378">Hydrolase</keyword>
<sequence>MKRVHIVAGIIFNPEQNQIYITKRPDHLHKGGYWEFPGGKVEAGESVEQAMVRELAEEIGIVVTEQRPFQHFDYDYPDKALCFDFMLVSAFAQQPYGREGQQGRWVKVADLVDYEFPEANQPIVERVMVEFA</sequence>
<dbReference type="InterPro" id="IPR020476">
    <property type="entry name" value="Nudix_hydrolase"/>
</dbReference>
<comment type="catalytic activity">
    <reaction evidence="11">
        <text>8-oxo-GTP + H2O = 8-oxo-GMP + diphosphate + H(+)</text>
        <dbReference type="Rhea" id="RHEA:67616"/>
        <dbReference type="ChEBI" id="CHEBI:15377"/>
        <dbReference type="ChEBI" id="CHEBI:15378"/>
        <dbReference type="ChEBI" id="CHEBI:33019"/>
        <dbReference type="ChEBI" id="CHEBI:143553"/>
        <dbReference type="ChEBI" id="CHEBI:145694"/>
    </reaction>
</comment>
<gene>
    <name evidence="18" type="primary">mutT</name>
    <name evidence="18" type="ORF">PUN32_09090</name>
</gene>
<evidence type="ECO:0000256" key="6">
    <source>
        <dbReference type="ARBA" id="ARBA00022763"/>
    </source>
</evidence>
<evidence type="ECO:0000256" key="16">
    <source>
        <dbReference type="ARBA" id="ARBA00042798"/>
    </source>
</evidence>
<keyword evidence="8" id="KW-0460">Magnesium</keyword>
<feature type="domain" description="Nudix hydrolase" evidence="17">
    <location>
        <begin position="2"/>
        <end position="129"/>
    </location>
</feature>
<dbReference type="EMBL" id="JARBFT010000007">
    <property type="protein sequence ID" value="MDE1515167.1"/>
    <property type="molecule type" value="Genomic_DNA"/>
</dbReference>
<organism evidence="18 19">
    <name type="scientific">Vibrio chanodichtyis</name>
    <dbReference type="NCBI Taxonomy" id="3027932"/>
    <lineage>
        <taxon>Bacteria</taxon>
        <taxon>Pseudomonadati</taxon>
        <taxon>Pseudomonadota</taxon>
        <taxon>Gammaproteobacteria</taxon>
        <taxon>Vibrionales</taxon>
        <taxon>Vibrionaceae</taxon>
        <taxon>Vibrio</taxon>
    </lineage>
</organism>
<dbReference type="NCBIfam" id="TIGR00586">
    <property type="entry name" value="mutt"/>
    <property type="match status" value="1"/>
</dbReference>
<evidence type="ECO:0000256" key="12">
    <source>
        <dbReference type="ARBA" id="ARBA00038905"/>
    </source>
</evidence>
<reference evidence="18 19" key="1">
    <citation type="submission" date="2023-02" db="EMBL/GenBank/DDBJ databases">
        <title>Vibrio intestini sp. nov., a close relative of Vibrio cholerae isolated from the intestine of Healthy Culter dabryi.</title>
        <authorList>
            <person name="Wu N."/>
        </authorList>
    </citation>
    <scope>NUCLEOTIDE SEQUENCE [LARGE SCALE GENOMIC DNA]</scope>
    <source>
        <strain evidence="18 19">DSL-7</strain>
    </source>
</reference>
<dbReference type="InterPro" id="IPR003561">
    <property type="entry name" value="Mutator_MutT"/>
</dbReference>
<evidence type="ECO:0000256" key="15">
    <source>
        <dbReference type="ARBA" id="ARBA00041979"/>
    </source>
</evidence>
<dbReference type="PANTHER" id="PTHR47707:SF1">
    <property type="entry name" value="NUDIX HYDROLASE FAMILY PROTEIN"/>
    <property type="match status" value="1"/>
</dbReference>
<evidence type="ECO:0000256" key="11">
    <source>
        <dbReference type="ARBA" id="ARBA00036904"/>
    </source>
</evidence>
<evidence type="ECO:0000256" key="3">
    <source>
        <dbReference type="ARBA" id="ARBA00022457"/>
    </source>
</evidence>
<dbReference type="CDD" id="cd03425">
    <property type="entry name" value="NUDIX_MutT_NudA_like"/>
    <property type="match status" value="1"/>
</dbReference>
<comment type="catalytic activity">
    <reaction evidence="10">
        <text>8-oxo-dGTP + H2O = 8-oxo-dGMP + diphosphate + H(+)</text>
        <dbReference type="Rhea" id="RHEA:31575"/>
        <dbReference type="ChEBI" id="CHEBI:15377"/>
        <dbReference type="ChEBI" id="CHEBI:15378"/>
        <dbReference type="ChEBI" id="CHEBI:33019"/>
        <dbReference type="ChEBI" id="CHEBI:63224"/>
        <dbReference type="ChEBI" id="CHEBI:77896"/>
        <dbReference type="EC" id="3.6.1.55"/>
    </reaction>
</comment>
<dbReference type="SUPFAM" id="SSF55811">
    <property type="entry name" value="Nudix"/>
    <property type="match status" value="1"/>
</dbReference>
<keyword evidence="9" id="KW-0234">DNA repair</keyword>
<dbReference type="PRINTS" id="PR00502">
    <property type="entry name" value="NUDIXFAMILY"/>
</dbReference>
<keyword evidence="5" id="KW-0479">Metal-binding</keyword>
<dbReference type="InterPro" id="IPR029119">
    <property type="entry name" value="MutY_C"/>
</dbReference>
<keyword evidence="4" id="KW-0235">DNA replication</keyword>
<dbReference type="PROSITE" id="PS51462">
    <property type="entry name" value="NUDIX"/>
    <property type="match status" value="1"/>
</dbReference>
<comment type="similarity">
    <text evidence="2">Belongs to the Nudix hydrolase family.</text>
</comment>
<evidence type="ECO:0000256" key="7">
    <source>
        <dbReference type="ARBA" id="ARBA00022801"/>
    </source>
</evidence>
<dbReference type="EC" id="3.6.1.55" evidence="12"/>
<evidence type="ECO:0000256" key="9">
    <source>
        <dbReference type="ARBA" id="ARBA00023204"/>
    </source>
</evidence>
<protein>
    <recommendedName>
        <fullName evidence="13">8-oxo-dGTP diphosphatase</fullName>
        <ecNumber evidence="12">3.6.1.55</ecNumber>
    </recommendedName>
    <alternativeName>
        <fullName evidence="16">7,8-dihydro-8-oxoguanine-triphosphatase</fullName>
    </alternativeName>
    <alternativeName>
        <fullName evidence="15">Mutator protein MutT</fullName>
    </alternativeName>
    <alternativeName>
        <fullName evidence="14">dGTP pyrophosphohydrolase</fullName>
    </alternativeName>
</protein>
<dbReference type="PROSITE" id="PS00893">
    <property type="entry name" value="NUDIX_BOX"/>
    <property type="match status" value="1"/>
</dbReference>
<keyword evidence="6" id="KW-0227">DNA damage</keyword>
<name>A0ABT5V0I3_9VIBR</name>
<evidence type="ECO:0000256" key="1">
    <source>
        <dbReference type="ARBA" id="ARBA00001946"/>
    </source>
</evidence>
<dbReference type="InterPro" id="IPR020084">
    <property type="entry name" value="NUDIX_hydrolase_CS"/>
</dbReference>
<evidence type="ECO:0000256" key="8">
    <source>
        <dbReference type="ARBA" id="ARBA00022842"/>
    </source>
</evidence>
<evidence type="ECO:0000256" key="2">
    <source>
        <dbReference type="ARBA" id="ARBA00005582"/>
    </source>
</evidence>
<evidence type="ECO:0000256" key="13">
    <source>
        <dbReference type="ARBA" id="ARBA00040794"/>
    </source>
</evidence>
<evidence type="ECO:0000259" key="17">
    <source>
        <dbReference type="PROSITE" id="PS51462"/>
    </source>
</evidence>
<proteinExistence type="inferred from homology"/>
<dbReference type="InterPro" id="IPR000086">
    <property type="entry name" value="NUDIX_hydrolase_dom"/>
</dbReference>
<dbReference type="InterPro" id="IPR015797">
    <property type="entry name" value="NUDIX_hydrolase-like_dom_sf"/>
</dbReference>
<dbReference type="Pfam" id="PF14815">
    <property type="entry name" value="NUDIX_4"/>
    <property type="match status" value="1"/>
</dbReference>
<dbReference type="Gene3D" id="3.90.79.10">
    <property type="entry name" value="Nucleoside Triphosphate Pyrophosphohydrolase"/>
    <property type="match status" value="1"/>
</dbReference>
<accession>A0ABT5V0I3</accession>
<evidence type="ECO:0000256" key="4">
    <source>
        <dbReference type="ARBA" id="ARBA00022705"/>
    </source>
</evidence>
<keyword evidence="3" id="KW-0515">Mutator protein</keyword>
<evidence type="ECO:0000313" key="19">
    <source>
        <dbReference type="Proteomes" id="UP001216189"/>
    </source>
</evidence>
<dbReference type="RefSeq" id="WP_274722810.1">
    <property type="nucleotide sequence ID" value="NZ_JARBFT010000007.1"/>
</dbReference>
<evidence type="ECO:0000256" key="10">
    <source>
        <dbReference type="ARBA" id="ARBA00035861"/>
    </source>
</evidence>
<comment type="caution">
    <text evidence="18">The sequence shown here is derived from an EMBL/GenBank/DDBJ whole genome shotgun (WGS) entry which is preliminary data.</text>
</comment>
<dbReference type="PANTHER" id="PTHR47707">
    <property type="entry name" value="8-OXO-DGTP DIPHOSPHATASE"/>
    <property type="match status" value="1"/>
</dbReference>
<comment type="cofactor">
    <cofactor evidence="1">
        <name>Mg(2+)</name>
        <dbReference type="ChEBI" id="CHEBI:18420"/>
    </cofactor>
</comment>
<evidence type="ECO:0000256" key="14">
    <source>
        <dbReference type="ARBA" id="ARBA00041592"/>
    </source>
</evidence>